<dbReference type="Proteomes" id="UP000290870">
    <property type="component" value="Unassembled WGS sequence"/>
</dbReference>
<feature type="compositionally biased region" description="Basic and acidic residues" evidence="1">
    <location>
        <begin position="63"/>
        <end position="72"/>
    </location>
</feature>
<dbReference type="AlphaFoldDB" id="A0A4Q0Z9W4"/>
<reference evidence="2 3" key="1">
    <citation type="submission" date="2017-10" db="EMBL/GenBank/DDBJ databases">
        <title>Genomics of the genus Arcobacter.</title>
        <authorList>
            <person name="Perez-Cataluna A."/>
            <person name="Figueras M.J."/>
        </authorList>
    </citation>
    <scope>NUCLEOTIDE SEQUENCE [LARGE SCALE GENOMIC DNA]</scope>
    <source>
        <strain evidence="2 3">F26</strain>
    </source>
</reference>
<gene>
    <name evidence="2" type="ORF">CRU90_11890</name>
</gene>
<evidence type="ECO:0000313" key="3">
    <source>
        <dbReference type="Proteomes" id="UP000290870"/>
    </source>
</evidence>
<evidence type="ECO:0000256" key="1">
    <source>
        <dbReference type="SAM" id="MobiDB-lite"/>
    </source>
</evidence>
<accession>A0A4Q0Z9W4</accession>
<sequence>MENKDKIESRRSFLKKAAYAVPTIVALGQITNPVTAAAGSFVGGGSSTTGTTPPPSNTGSDSGDARDIFKTR</sequence>
<dbReference type="EMBL" id="PDJZ01000019">
    <property type="protein sequence ID" value="RXJ82984.1"/>
    <property type="molecule type" value="Genomic_DNA"/>
</dbReference>
<comment type="caution">
    <text evidence="2">The sequence shown here is derived from an EMBL/GenBank/DDBJ whole genome shotgun (WGS) entry which is preliminary data.</text>
</comment>
<dbReference type="InterPro" id="IPR006311">
    <property type="entry name" value="TAT_signal"/>
</dbReference>
<dbReference type="RefSeq" id="WP_128987491.1">
    <property type="nucleotide sequence ID" value="NZ_PDJZ01000019.1"/>
</dbReference>
<feature type="region of interest" description="Disordered" evidence="1">
    <location>
        <begin position="36"/>
        <end position="72"/>
    </location>
</feature>
<name>A0A4Q0Z9W4_9BACT</name>
<organism evidence="2 3">
    <name type="scientific">Arcobacter cloacae</name>
    <dbReference type="NCBI Taxonomy" id="1054034"/>
    <lineage>
        <taxon>Bacteria</taxon>
        <taxon>Pseudomonadati</taxon>
        <taxon>Campylobacterota</taxon>
        <taxon>Epsilonproteobacteria</taxon>
        <taxon>Campylobacterales</taxon>
        <taxon>Arcobacteraceae</taxon>
        <taxon>Arcobacter</taxon>
    </lineage>
</organism>
<dbReference type="PROSITE" id="PS51318">
    <property type="entry name" value="TAT"/>
    <property type="match status" value="1"/>
</dbReference>
<proteinExistence type="predicted"/>
<evidence type="ECO:0000313" key="2">
    <source>
        <dbReference type="EMBL" id="RXJ82984.1"/>
    </source>
</evidence>
<protein>
    <submittedName>
        <fullName evidence="2">Uncharacterized protein</fullName>
    </submittedName>
</protein>
<dbReference type="OrthoDB" id="9993896at2"/>